<dbReference type="SUPFAM" id="SSF51735">
    <property type="entry name" value="NAD(P)-binding Rossmann-fold domains"/>
    <property type="match status" value="1"/>
</dbReference>
<accession>A0ABU1LUB0</accession>
<dbReference type="Gene3D" id="3.90.25.10">
    <property type="entry name" value="UDP-galactose 4-epimerase, domain 1"/>
    <property type="match status" value="1"/>
</dbReference>
<reference evidence="2 3" key="1">
    <citation type="submission" date="2023-07" db="EMBL/GenBank/DDBJ databases">
        <title>Sorghum-associated microbial communities from plants grown in Nebraska, USA.</title>
        <authorList>
            <person name="Schachtman D."/>
        </authorList>
    </citation>
    <scope>NUCLEOTIDE SEQUENCE [LARGE SCALE GENOMIC DNA]</scope>
    <source>
        <strain evidence="2 3">DS1316</strain>
    </source>
</reference>
<dbReference type="Gene3D" id="3.40.50.720">
    <property type="entry name" value="NAD(P)-binding Rossmann-like Domain"/>
    <property type="match status" value="1"/>
</dbReference>
<proteinExistence type="predicted"/>
<gene>
    <name evidence="2" type="ORF">J2804_003778</name>
</gene>
<feature type="domain" description="NAD(P)-binding" evidence="1">
    <location>
        <begin position="7"/>
        <end position="75"/>
    </location>
</feature>
<organism evidence="2 3">
    <name type="scientific">Paraburkholderia terricola</name>
    <dbReference type="NCBI Taxonomy" id="169427"/>
    <lineage>
        <taxon>Bacteria</taxon>
        <taxon>Pseudomonadati</taxon>
        <taxon>Pseudomonadota</taxon>
        <taxon>Betaproteobacteria</taxon>
        <taxon>Burkholderiales</taxon>
        <taxon>Burkholderiaceae</taxon>
        <taxon>Paraburkholderia</taxon>
    </lineage>
</organism>
<comment type="caution">
    <text evidence="2">The sequence shown here is derived from an EMBL/GenBank/DDBJ whole genome shotgun (WGS) entry which is preliminary data.</text>
</comment>
<keyword evidence="3" id="KW-1185">Reference proteome</keyword>
<name>A0ABU1LUB0_9BURK</name>
<dbReference type="InterPro" id="IPR036291">
    <property type="entry name" value="NAD(P)-bd_dom_sf"/>
</dbReference>
<dbReference type="Pfam" id="PF16363">
    <property type="entry name" value="GDP_Man_Dehyd"/>
    <property type="match status" value="1"/>
</dbReference>
<sequence>MAPTSATVGETYNVGGCNEWRNVDIVALICTLMDRLRPDGAPHARLVKFVADRPGHDWRYAIDASKTMRELQWRPIGVRSRALKQG</sequence>
<evidence type="ECO:0000313" key="2">
    <source>
        <dbReference type="EMBL" id="MDR6410356.1"/>
    </source>
</evidence>
<dbReference type="InterPro" id="IPR016040">
    <property type="entry name" value="NAD(P)-bd_dom"/>
</dbReference>
<evidence type="ECO:0000313" key="3">
    <source>
        <dbReference type="Proteomes" id="UP001264340"/>
    </source>
</evidence>
<dbReference type="EMBL" id="JAVDRP010000006">
    <property type="protein sequence ID" value="MDR6410356.1"/>
    <property type="molecule type" value="Genomic_DNA"/>
</dbReference>
<evidence type="ECO:0000259" key="1">
    <source>
        <dbReference type="Pfam" id="PF16363"/>
    </source>
</evidence>
<protein>
    <submittedName>
        <fullName evidence="2">dTDP-D-glucose 4,6-dehydratase</fullName>
    </submittedName>
</protein>
<dbReference type="Proteomes" id="UP001264340">
    <property type="component" value="Unassembled WGS sequence"/>
</dbReference>